<reference evidence="6 7" key="1">
    <citation type="journal article" date="2021" name="Nat. Plants">
        <title>The Taxus genome provides insights into paclitaxel biosynthesis.</title>
        <authorList>
            <person name="Xiong X."/>
            <person name="Gou J."/>
            <person name="Liao Q."/>
            <person name="Li Y."/>
            <person name="Zhou Q."/>
            <person name="Bi G."/>
            <person name="Li C."/>
            <person name="Du R."/>
            <person name="Wang X."/>
            <person name="Sun T."/>
            <person name="Guo L."/>
            <person name="Liang H."/>
            <person name="Lu P."/>
            <person name="Wu Y."/>
            <person name="Zhang Z."/>
            <person name="Ro D.K."/>
            <person name="Shang Y."/>
            <person name="Huang S."/>
            <person name="Yan J."/>
        </authorList>
    </citation>
    <scope>NUCLEOTIDE SEQUENCE [LARGE SCALE GENOMIC DNA]</scope>
    <source>
        <strain evidence="6">Ta-2019</strain>
    </source>
</reference>
<evidence type="ECO:0000259" key="5">
    <source>
        <dbReference type="PROSITE" id="PS50405"/>
    </source>
</evidence>
<proteinExistence type="predicted"/>
<dbReference type="InterPro" id="IPR045073">
    <property type="entry name" value="Omega/Tau-like"/>
</dbReference>
<dbReference type="PANTHER" id="PTHR11260">
    <property type="entry name" value="GLUTATHIONE S-TRANSFERASE, GST, SUPERFAMILY, GST DOMAIN CONTAINING"/>
    <property type="match status" value="1"/>
</dbReference>
<dbReference type="SFLD" id="SFLDG01152">
    <property type="entry name" value="Main.3:_Omega-_and_Tau-like"/>
    <property type="match status" value="1"/>
</dbReference>
<evidence type="ECO:0000313" key="7">
    <source>
        <dbReference type="Proteomes" id="UP000824469"/>
    </source>
</evidence>
<dbReference type="SUPFAM" id="SSF47616">
    <property type="entry name" value="GST C-terminal domain-like"/>
    <property type="match status" value="1"/>
</dbReference>
<gene>
    <name evidence="6" type="ORF">KI387_034357</name>
</gene>
<dbReference type="Gene3D" id="3.40.30.10">
    <property type="entry name" value="Glutaredoxin"/>
    <property type="match status" value="1"/>
</dbReference>
<dbReference type="PANTHER" id="PTHR11260:SF781">
    <property type="entry name" value="GLUTATHIONE S-TRANSFERASE U19"/>
    <property type="match status" value="1"/>
</dbReference>
<dbReference type="GO" id="GO:0005737">
    <property type="term" value="C:cytoplasm"/>
    <property type="evidence" value="ECO:0007669"/>
    <property type="project" value="TreeGrafter"/>
</dbReference>
<dbReference type="GO" id="GO:0006749">
    <property type="term" value="P:glutathione metabolic process"/>
    <property type="evidence" value="ECO:0007669"/>
    <property type="project" value="InterPro"/>
</dbReference>
<dbReference type="GO" id="GO:0004364">
    <property type="term" value="F:glutathione transferase activity"/>
    <property type="evidence" value="ECO:0007669"/>
    <property type="project" value="UniProtKB-EC"/>
</dbReference>
<evidence type="ECO:0000256" key="2">
    <source>
        <dbReference type="ARBA" id="ARBA00022679"/>
    </source>
</evidence>
<evidence type="ECO:0000256" key="3">
    <source>
        <dbReference type="ARBA" id="ARBA00047960"/>
    </source>
</evidence>
<dbReference type="Gene3D" id="1.20.1050.10">
    <property type="match status" value="1"/>
</dbReference>
<accession>A0AA38BWF3</accession>
<comment type="catalytic activity">
    <reaction evidence="3">
        <text>RX + glutathione = an S-substituted glutathione + a halide anion + H(+)</text>
        <dbReference type="Rhea" id="RHEA:16437"/>
        <dbReference type="ChEBI" id="CHEBI:15378"/>
        <dbReference type="ChEBI" id="CHEBI:16042"/>
        <dbReference type="ChEBI" id="CHEBI:17792"/>
        <dbReference type="ChEBI" id="CHEBI:57925"/>
        <dbReference type="ChEBI" id="CHEBI:90779"/>
        <dbReference type="EC" id="2.5.1.18"/>
    </reaction>
</comment>
<name>A0AA38BWF3_TAXCH</name>
<evidence type="ECO:0000313" key="6">
    <source>
        <dbReference type="EMBL" id="KAH9290240.1"/>
    </source>
</evidence>
<dbReference type="Pfam" id="PF13410">
    <property type="entry name" value="GST_C_2"/>
    <property type="match status" value="1"/>
</dbReference>
<dbReference type="Pfam" id="PF02798">
    <property type="entry name" value="GST_N"/>
    <property type="match status" value="1"/>
</dbReference>
<keyword evidence="2" id="KW-0808">Transferase</keyword>
<dbReference type="SFLD" id="SFLDG00358">
    <property type="entry name" value="Main_(cytGST)"/>
    <property type="match status" value="1"/>
</dbReference>
<dbReference type="InterPro" id="IPR045074">
    <property type="entry name" value="GST_C_Tau"/>
</dbReference>
<dbReference type="EC" id="2.5.1.18" evidence="1"/>
<dbReference type="EMBL" id="JAHRHJ020003813">
    <property type="protein sequence ID" value="KAH9290240.1"/>
    <property type="molecule type" value="Genomic_DNA"/>
</dbReference>
<dbReference type="CDD" id="cd03058">
    <property type="entry name" value="GST_N_Tau"/>
    <property type="match status" value="1"/>
</dbReference>
<dbReference type="Proteomes" id="UP000824469">
    <property type="component" value="Unassembled WGS sequence"/>
</dbReference>
<feature type="domain" description="GST C-terminal" evidence="5">
    <location>
        <begin position="78"/>
        <end position="168"/>
    </location>
</feature>
<dbReference type="AlphaFoldDB" id="A0AA38BWF3"/>
<evidence type="ECO:0000256" key="1">
    <source>
        <dbReference type="ARBA" id="ARBA00012452"/>
    </source>
</evidence>
<dbReference type="CDD" id="cd03185">
    <property type="entry name" value="GST_C_Tau"/>
    <property type="match status" value="1"/>
</dbReference>
<evidence type="ECO:0000259" key="4">
    <source>
        <dbReference type="PROSITE" id="PS50404"/>
    </source>
</evidence>
<dbReference type="InterPro" id="IPR010987">
    <property type="entry name" value="Glutathione-S-Trfase_C-like"/>
</dbReference>
<dbReference type="SUPFAM" id="SSF52833">
    <property type="entry name" value="Thioredoxin-like"/>
    <property type="match status" value="1"/>
</dbReference>
<dbReference type="PROSITE" id="PS50405">
    <property type="entry name" value="GST_CTER"/>
    <property type="match status" value="1"/>
</dbReference>
<dbReference type="OMA" id="IWTSKKE"/>
<sequence>MNPFGMRVQIGLEEKDVKYEYQVENLAGNKSELLLRMNPVYKKIPILIHGVKPICKSLVILQYIDEAWPASWPFLPSDPYDRALSRFWAEFVDKKIFDAGFRMIKSKGEGLEQAKRDMLENMGHLEGALKQMPKGGPYFDGEEFGFLDIAYIPFVTWFHTHEILGILS</sequence>
<dbReference type="InterPro" id="IPR040079">
    <property type="entry name" value="Glutathione_S-Trfase"/>
</dbReference>
<organism evidence="6 7">
    <name type="scientific">Taxus chinensis</name>
    <name type="common">Chinese yew</name>
    <name type="synonym">Taxus wallichiana var. chinensis</name>
    <dbReference type="NCBI Taxonomy" id="29808"/>
    <lineage>
        <taxon>Eukaryota</taxon>
        <taxon>Viridiplantae</taxon>
        <taxon>Streptophyta</taxon>
        <taxon>Embryophyta</taxon>
        <taxon>Tracheophyta</taxon>
        <taxon>Spermatophyta</taxon>
        <taxon>Pinopsida</taxon>
        <taxon>Pinidae</taxon>
        <taxon>Conifers II</taxon>
        <taxon>Cupressales</taxon>
        <taxon>Taxaceae</taxon>
        <taxon>Taxus</taxon>
    </lineage>
</organism>
<dbReference type="InterPro" id="IPR004045">
    <property type="entry name" value="Glutathione_S-Trfase_N"/>
</dbReference>
<dbReference type="PROSITE" id="PS50404">
    <property type="entry name" value="GST_NTER"/>
    <property type="match status" value="1"/>
</dbReference>
<dbReference type="InterPro" id="IPR036249">
    <property type="entry name" value="Thioredoxin-like_sf"/>
</dbReference>
<comment type="caution">
    <text evidence="6">The sequence shown here is derived from an EMBL/GenBank/DDBJ whole genome shotgun (WGS) entry which is preliminary data.</text>
</comment>
<keyword evidence="7" id="KW-1185">Reference proteome</keyword>
<dbReference type="InterPro" id="IPR036282">
    <property type="entry name" value="Glutathione-S-Trfase_C_sf"/>
</dbReference>
<feature type="domain" description="GST N-terminal" evidence="4">
    <location>
        <begin position="1"/>
        <end position="72"/>
    </location>
</feature>
<protein>
    <recommendedName>
        <fullName evidence="1">glutathione transferase</fullName>
        <ecNumber evidence="1">2.5.1.18</ecNumber>
    </recommendedName>
</protein>
<dbReference type="SFLD" id="SFLDS00019">
    <property type="entry name" value="Glutathione_Transferase_(cytos"/>
    <property type="match status" value="1"/>
</dbReference>